<dbReference type="InterPro" id="IPR021135">
    <property type="entry name" value="PEP_COase"/>
</dbReference>
<dbReference type="GO" id="GO:0015977">
    <property type="term" value="P:carbon fixation"/>
    <property type="evidence" value="ECO:0007669"/>
    <property type="project" value="UniProtKB-UniRule"/>
</dbReference>
<evidence type="ECO:0000313" key="13">
    <source>
        <dbReference type="EMBL" id="ETW90267.1"/>
    </source>
</evidence>
<dbReference type="GO" id="GO:0005829">
    <property type="term" value="C:cytosol"/>
    <property type="evidence" value="ECO:0007669"/>
    <property type="project" value="TreeGrafter"/>
</dbReference>
<evidence type="ECO:0000256" key="11">
    <source>
        <dbReference type="PROSITE-ProRule" id="PRU10111"/>
    </source>
</evidence>
<evidence type="ECO:0000256" key="6">
    <source>
        <dbReference type="ARBA" id="ARBA00022842"/>
    </source>
</evidence>
<dbReference type="Pfam" id="PF00311">
    <property type="entry name" value="PEPcase"/>
    <property type="match status" value="1"/>
</dbReference>
<comment type="catalytic activity">
    <reaction evidence="9 10">
        <text>oxaloacetate + phosphate = phosphoenolpyruvate + hydrogencarbonate</text>
        <dbReference type="Rhea" id="RHEA:28370"/>
        <dbReference type="ChEBI" id="CHEBI:16452"/>
        <dbReference type="ChEBI" id="CHEBI:17544"/>
        <dbReference type="ChEBI" id="CHEBI:43474"/>
        <dbReference type="ChEBI" id="CHEBI:58702"/>
        <dbReference type="EC" id="4.1.1.31"/>
    </reaction>
</comment>
<dbReference type="HOGENOM" id="CLU_006557_2_0_9"/>
<evidence type="ECO:0000256" key="2">
    <source>
        <dbReference type="ARBA" id="ARBA00003670"/>
    </source>
</evidence>
<dbReference type="RefSeq" id="WP_084828709.1">
    <property type="nucleotide sequence ID" value="NZ_CM002372.1"/>
</dbReference>
<evidence type="ECO:0000256" key="9">
    <source>
        <dbReference type="ARBA" id="ARBA00048995"/>
    </source>
</evidence>
<dbReference type="PATRIC" id="fig|1433289.7.peg.914"/>
<evidence type="ECO:0000256" key="12">
    <source>
        <dbReference type="PROSITE-ProRule" id="PRU10112"/>
    </source>
</evidence>
<name>A0A0E2Q4H0_STRTR</name>
<dbReference type="AlphaFoldDB" id="A0A0E2Q4H0"/>
<accession>A0A0E2Q4H0</accession>
<evidence type="ECO:0000256" key="8">
    <source>
        <dbReference type="ARBA" id="ARBA00023300"/>
    </source>
</evidence>
<gene>
    <name evidence="10" type="primary">ppc</name>
    <name evidence="13" type="ORF">X841_04550</name>
</gene>
<dbReference type="GO" id="GO:0008964">
    <property type="term" value="F:phosphoenolpyruvate carboxylase activity"/>
    <property type="evidence" value="ECO:0007669"/>
    <property type="project" value="UniProtKB-UniRule"/>
</dbReference>
<dbReference type="PROSITE" id="PS00393">
    <property type="entry name" value="PEPCASE_2"/>
    <property type="match status" value="1"/>
</dbReference>
<feature type="active site" evidence="10 11">
    <location>
        <position position="138"/>
    </location>
</feature>
<comment type="similarity">
    <text evidence="3 10">Belongs to the PEPCase type 1 family.</text>
</comment>
<dbReference type="GO" id="GO:0006099">
    <property type="term" value="P:tricarboxylic acid cycle"/>
    <property type="evidence" value="ECO:0007669"/>
    <property type="project" value="InterPro"/>
</dbReference>
<organism evidence="13 14">
    <name type="scientific">Streptococcus thermophilus M17PTZA496</name>
    <dbReference type="NCBI Taxonomy" id="1433289"/>
    <lineage>
        <taxon>Bacteria</taxon>
        <taxon>Bacillati</taxon>
        <taxon>Bacillota</taxon>
        <taxon>Bacilli</taxon>
        <taxon>Lactobacillales</taxon>
        <taxon>Streptococcaceae</taxon>
        <taxon>Streptococcus</taxon>
    </lineage>
</organism>
<keyword evidence="13" id="KW-0670">Pyruvate</keyword>
<protein>
    <recommendedName>
        <fullName evidence="5 10">Phosphoenolpyruvate carboxylase</fullName>
        <shortName evidence="10">PEPC</shortName>
        <shortName evidence="10">PEPCase</shortName>
        <ecNumber evidence="4 10">4.1.1.31</ecNumber>
    </recommendedName>
</protein>
<evidence type="ECO:0000256" key="5">
    <source>
        <dbReference type="ARBA" id="ARBA00022419"/>
    </source>
</evidence>
<dbReference type="PROSITE" id="PS00781">
    <property type="entry name" value="PEPCASE_1"/>
    <property type="match status" value="1"/>
</dbReference>
<dbReference type="EC" id="4.1.1.31" evidence="4 10"/>
<dbReference type="NCBIfam" id="NF000584">
    <property type="entry name" value="PRK00009.1"/>
    <property type="match status" value="1"/>
</dbReference>
<sequence>MAFNKLESSNNQEIISEEVGILKELLDDATRGIAGEQGLTTIQHLVELYDEGDYEALTQAISEMTNDDMVVASRYFSLLPLLINISEDVDLAYEVNRKNNIDESYLGKLSETFDVVAESDNARDILENVNVVPVLTAHPTQVQRKTMLELTNHIHELLRKHRDVKDGLINKDKWYADLRRYVEIMMKTDIIREKKLKVKNEITNVMEYYNSSLIKAITKLSHEFKRLAVEKGIELDNPTPITMGMWIGGDRDGNPFVTAETLKLSATLQSEVILNYYIEKVDNLYRSFSLSSRLTEVSETVAEMAKLSPDTSVYRENEPYRRAFSYIQSKLIQTLLFFKAGNFSNERAAKRLSENVRLGSVSTGEVVADFVHDRLSQSLQTVSQQTTEFYETAEAFHDDLLAIKNSLLENDDSVLISGDFEELLQAVEVFGFYLATIDMRQDSSVHEACVAELLKSANIVDNYSELTEVEKVAVLLKELQEDPRTLSSTNVSKSETLEKELAIFRTARLLKDYLGEEVIKQHIISHTESVSDMFELAILLKEVGLVDTERARVQIVPLFETIEDLENSNEIMKQYLGYDIVKRWIKNSNNYQEIMLGYSDSNKDGGYLSSGWTLYKAQNELTKIGEERGIKITFFHGRGGTVGRGGGPSYDAITSQPFGTIKDRIRLTEQGEVIGNKYGNKDAAYYNLEMLVSATLDRMVTRQITDPDELVDFREIMDSIVQDSNGIYRDLVFGNEHFYDYFFEASPIKEVSSLNIGSRPAARKTITDISGLRAIPWVFSWSQNRIMLPGWYGVGSAFNHYIEAEEGNLEKLQHMFETWPFFRSLLSNVDMVLSKSDMNIAFHYAQLAESEEVRSVFNIILDEWQLTKNVILAIEKHDDFLEESPSLKASLGFRLPYFNVLNYIQIELIKRLRNNNLTDDEISLIHITINGIATGLRNSG</sequence>
<dbReference type="GO" id="GO:0000287">
    <property type="term" value="F:magnesium ion binding"/>
    <property type="evidence" value="ECO:0007669"/>
    <property type="project" value="UniProtKB-UniRule"/>
</dbReference>
<dbReference type="InterPro" id="IPR015813">
    <property type="entry name" value="Pyrv/PenolPyrv_kinase-like_dom"/>
</dbReference>
<dbReference type="PANTHER" id="PTHR30523:SF6">
    <property type="entry name" value="PHOSPHOENOLPYRUVATE CARBOXYLASE"/>
    <property type="match status" value="1"/>
</dbReference>
<keyword evidence="7 10" id="KW-0456">Lyase</keyword>
<reference evidence="14" key="1">
    <citation type="submission" date="2013-12" db="EMBL/GenBank/DDBJ databases">
        <title>Genome sequences of Streptococcus thermophilus strains MTH17CL396 and M17PTZA496 isolated from Fontina cheese in Valle d'Aosta region (Italy).</title>
        <authorList>
            <person name="Treu L."/>
            <person name="Giacomini A."/>
            <person name="Corich V."/>
            <person name="Vendramin V."/>
            <person name="Bovo B."/>
        </authorList>
    </citation>
    <scope>NUCLEOTIDE SEQUENCE [LARGE SCALE GENOMIC DNA]</scope>
    <source>
        <strain evidence="14">M17PTZA496</strain>
    </source>
</reference>
<dbReference type="SUPFAM" id="SSF51621">
    <property type="entry name" value="Phosphoenolpyruvate/pyruvate domain"/>
    <property type="match status" value="1"/>
</dbReference>
<dbReference type="Proteomes" id="UP000024559">
    <property type="component" value="Chromosome"/>
</dbReference>
<proteinExistence type="inferred from homology"/>
<comment type="caution">
    <text evidence="13">The sequence shown here is derived from an EMBL/GenBank/DDBJ whole genome shotgun (WGS) entry which is preliminary data.</text>
</comment>
<comment type="function">
    <text evidence="2 10">Forms oxaloacetate, a four-carbon dicarboxylic acid source for the tricarboxylic acid cycle.</text>
</comment>
<feature type="active site" evidence="10 12">
    <location>
        <position position="603"/>
    </location>
</feature>
<evidence type="ECO:0000256" key="4">
    <source>
        <dbReference type="ARBA" id="ARBA00012305"/>
    </source>
</evidence>
<dbReference type="Gene3D" id="1.20.1440.90">
    <property type="entry name" value="Phosphoenolpyruvate/pyruvate domain"/>
    <property type="match status" value="1"/>
</dbReference>
<comment type="cofactor">
    <cofactor evidence="1 10">
        <name>Mg(2+)</name>
        <dbReference type="ChEBI" id="CHEBI:18420"/>
    </cofactor>
</comment>
<dbReference type="GO" id="GO:0006107">
    <property type="term" value="P:oxaloacetate metabolic process"/>
    <property type="evidence" value="ECO:0007669"/>
    <property type="project" value="UniProtKB-UniRule"/>
</dbReference>
<evidence type="ECO:0000313" key="14">
    <source>
        <dbReference type="Proteomes" id="UP000024559"/>
    </source>
</evidence>
<dbReference type="PRINTS" id="PR00150">
    <property type="entry name" value="PEPCARBXLASE"/>
</dbReference>
<evidence type="ECO:0000256" key="7">
    <source>
        <dbReference type="ARBA" id="ARBA00023239"/>
    </source>
</evidence>
<evidence type="ECO:0000256" key="3">
    <source>
        <dbReference type="ARBA" id="ARBA00008346"/>
    </source>
</evidence>
<dbReference type="EMBL" id="AZJT01000035">
    <property type="protein sequence ID" value="ETW90267.1"/>
    <property type="molecule type" value="Genomic_DNA"/>
</dbReference>
<keyword evidence="6 10" id="KW-0460">Magnesium</keyword>
<dbReference type="InterPro" id="IPR018129">
    <property type="entry name" value="PEP_COase_Lys_AS"/>
</dbReference>
<dbReference type="HAMAP" id="MF_00595">
    <property type="entry name" value="PEPcase_type1"/>
    <property type="match status" value="1"/>
</dbReference>
<comment type="subunit">
    <text evidence="10">Homotetramer.</text>
</comment>
<evidence type="ECO:0000256" key="1">
    <source>
        <dbReference type="ARBA" id="ARBA00001946"/>
    </source>
</evidence>
<dbReference type="InterPro" id="IPR022805">
    <property type="entry name" value="PEP_COase_bac/pln-type"/>
</dbReference>
<evidence type="ECO:0000256" key="10">
    <source>
        <dbReference type="HAMAP-Rule" id="MF_00595"/>
    </source>
</evidence>
<dbReference type="PANTHER" id="PTHR30523">
    <property type="entry name" value="PHOSPHOENOLPYRUVATE CARBOXYLASE"/>
    <property type="match status" value="1"/>
</dbReference>
<dbReference type="InterPro" id="IPR033129">
    <property type="entry name" value="PEPCASE_His_AS"/>
</dbReference>
<keyword evidence="8 10" id="KW-0120">Carbon dioxide fixation</keyword>